<comment type="caution">
    <text evidence="2">The sequence shown here is derived from an EMBL/GenBank/DDBJ whole genome shotgun (WGS) entry which is preliminary data.</text>
</comment>
<organism evidence="2 3">
    <name type="scientific">Ustilago bromivora</name>
    <dbReference type="NCBI Taxonomy" id="307758"/>
    <lineage>
        <taxon>Eukaryota</taxon>
        <taxon>Fungi</taxon>
        <taxon>Dikarya</taxon>
        <taxon>Basidiomycota</taxon>
        <taxon>Ustilaginomycotina</taxon>
        <taxon>Ustilaginomycetes</taxon>
        <taxon>Ustilaginales</taxon>
        <taxon>Ustilaginaceae</taxon>
        <taxon>Ustilago</taxon>
    </lineage>
</organism>
<feature type="region of interest" description="Disordered" evidence="1">
    <location>
        <begin position="139"/>
        <end position="322"/>
    </location>
</feature>
<feature type="region of interest" description="Disordered" evidence="1">
    <location>
        <begin position="810"/>
        <end position="906"/>
    </location>
</feature>
<feature type="region of interest" description="Disordered" evidence="1">
    <location>
        <begin position="517"/>
        <end position="537"/>
    </location>
</feature>
<dbReference type="Proteomes" id="UP000658997">
    <property type="component" value="Unassembled WGS sequence"/>
</dbReference>
<feature type="compositionally biased region" description="Polar residues" evidence="1">
    <location>
        <begin position="363"/>
        <end position="372"/>
    </location>
</feature>
<feature type="region of interest" description="Disordered" evidence="1">
    <location>
        <begin position="337"/>
        <end position="465"/>
    </location>
</feature>
<feature type="region of interest" description="Disordered" evidence="1">
    <location>
        <begin position="1"/>
        <end position="64"/>
    </location>
</feature>
<feature type="compositionally biased region" description="Acidic residues" evidence="1">
    <location>
        <begin position="161"/>
        <end position="175"/>
    </location>
</feature>
<feature type="compositionally biased region" description="Low complexity" evidence="1">
    <location>
        <begin position="934"/>
        <end position="966"/>
    </location>
</feature>
<feature type="compositionally biased region" description="Basic residues" evidence="1">
    <location>
        <begin position="1142"/>
        <end position="1151"/>
    </location>
</feature>
<feature type="region of interest" description="Disordered" evidence="1">
    <location>
        <begin position="1069"/>
        <end position="1093"/>
    </location>
</feature>
<evidence type="ECO:0000313" key="2">
    <source>
        <dbReference type="EMBL" id="SYW77074.1"/>
    </source>
</evidence>
<protein>
    <submittedName>
        <fullName evidence="2">Uncharacterized protein</fullName>
    </submittedName>
</protein>
<feature type="compositionally biased region" description="Basic and acidic residues" evidence="1">
    <location>
        <begin position="1247"/>
        <end position="1261"/>
    </location>
</feature>
<feature type="region of interest" description="Disordered" evidence="1">
    <location>
        <begin position="641"/>
        <end position="663"/>
    </location>
</feature>
<name>A0A8H8QJH6_9BASI</name>
<feature type="compositionally biased region" description="Low complexity" evidence="1">
    <location>
        <begin position="990"/>
        <end position="1024"/>
    </location>
</feature>
<feature type="compositionally biased region" description="Low complexity" evidence="1">
    <location>
        <begin position="833"/>
        <end position="843"/>
    </location>
</feature>
<keyword evidence="3" id="KW-1185">Reference proteome</keyword>
<dbReference type="AlphaFoldDB" id="A0A8H8QJH6"/>
<dbReference type="EMBL" id="ULHB01000023">
    <property type="protein sequence ID" value="SYW77074.1"/>
    <property type="molecule type" value="Genomic_DNA"/>
</dbReference>
<feature type="compositionally biased region" description="Low complexity" evidence="1">
    <location>
        <begin position="1"/>
        <end position="19"/>
    </location>
</feature>
<feature type="compositionally biased region" description="Polar residues" evidence="1">
    <location>
        <begin position="55"/>
        <end position="64"/>
    </location>
</feature>
<feature type="compositionally biased region" description="Basic and acidic residues" evidence="1">
    <location>
        <begin position="407"/>
        <end position="418"/>
    </location>
</feature>
<feature type="compositionally biased region" description="Basic and acidic residues" evidence="1">
    <location>
        <begin position="185"/>
        <end position="194"/>
    </location>
</feature>
<feature type="compositionally biased region" description="Low complexity" evidence="1">
    <location>
        <begin position="419"/>
        <end position="430"/>
    </location>
</feature>
<feature type="region of interest" description="Disordered" evidence="1">
    <location>
        <begin position="934"/>
        <end position="1034"/>
    </location>
</feature>
<proteinExistence type="predicted"/>
<feature type="region of interest" description="Disordered" evidence="1">
    <location>
        <begin position="1133"/>
        <end position="1169"/>
    </location>
</feature>
<sequence length="1278" mass="136895">MEHVGVMPSSVTSPSTVMTQYPPAAHASSSRDHSTVGQSLADLYNARHAEEHGGPSTSKAVTSNSLADLYNKRHEDESRKKQTSSSSFADLYNQVYEHEQQYEDKILVQKSSFSGTGHLAIAGPSRSSTAGVSKNLAPPQALFINDSDEDTQEPPSLLPSEPDDGDEEDKNDDDEIAFRSPPMTDSRDGSRSRSESMLPVGPQVVYVARTSVPRRGALGDSATRLTMDSDDGSDAPGTPEPELPTASGTSSNAPLARPHPSPSKPIVQSSSSRNTDLKSEHSPGPFGPHDRKGKAVQRLLESTQEDDSLNSLLISGSAPPREDRAALARVFQPDAGLSEAQDVHHSNTWPSDDIVIVSDSEQDGTSTQISPQHSDEDRLRALASRSGSEGLDSIGRNTVVVLPSSARRTEKLAEDRSSVEASASGSAERSPLSQRRHSTGAQGAQMRPVLNAGADSDVESDTPIVTDARIVEVRATDSSARATPGNASDSDFQRRYPKRARNVADYNVKRIFERYERAQSADAAPPPPKPKKQPLPVVNASPAFFDALRSKTANKVPGGSVPSSFIDFLRGRINSGAATAALRAAALSGSAVTMPPKFTEAEAKAVADKPIPSTALWNVSIRTDDRASLWQLKSSTRRWLGVTNPGHSDPNADGATTPTLPAGEKGPALNLKLRDIIASHTGPPPNPADLRDDLQRFEGAGLIGRPKDAEYLESVSRRLRLGRAYKLPLPDTLSAFVDMEHKEWVRVEEDLPEMARLAEDWKAREEGKITVEVENSDCIQSQYDHAGRKTVSRIRPETGGEIRMYFDLKQSEAAGPQEESQNYRIVRRESPRKSPSLSRLSSSQVARDPSDAEADLDVEMRSGEDGTPSLTAGPSRLGMGADESMTERSESPVSVMEVDAPASPSKRTEAVLAVSAAEPKTRPAIALAAAKISKSLPNAVRASSPKSKPQPSKSSAPPKKPAAIQPKPKKATASKGTARDLLSYLSTQISAPQPAKPAKVSKPVPAPATTSTSVRSSTTKPTVSALAKAEGKARARDTIDLDDFEFFPHSSLGSGSQVFVDLTHSSSASESIAERPLSKKVRSSSPVVSTSSKRAAKEVERLQVEEEEEEVSFWNTEDEAELNAELRTNGVTVGLPATPTKAKGKTVKRKQAANWMRADSDSDPPSPALVPAAVARKASKTIHPSTAAQVAATAFRSPNKAGASSSSKCGGGEEVELPAATPSPTRNGWKGITGWYSDTRDAFSPTPDDRPRKGDKEKQARLDQILQRRGKEGKHKHR</sequence>
<evidence type="ECO:0000256" key="1">
    <source>
        <dbReference type="SAM" id="MobiDB-lite"/>
    </source>
</evidence>
<reference evidence="2" key="1">
    <citation type="submission" date="2018-08" db="EMBL/GenBank/DDBJ databases">
        <authorList>
            <person name="Guldener U."/>
        </authorList>
    </citation>
    <scope>NUCLEOTIDE SEQUENCE</scope>
    <source>
        <strain evidence="2">UB2</strain>
    </source>
</reference>
<feature type="compositionally biased region" description="Low complexity" evidence="1">
    <location>
        <begin position="1083"/>
        <end position="1093"/>
    </location>
</feature>
<gene>
    <name evidence="2" type="ORF">UBRO2_01697</name>
</gene>
<evidence type="ECO:0000313" key="3">
    <source>
        <dbReference type="Proteomes" id="UP000658997"/>
    </source>
</evidence>
<accession>A0A8H8QJH6</accession>
<feature type="region of interest" description="Disordered" evidence="1">
    <location>
        <begin position="1195"/>
        <end position="1278"/>
    </location>
</feature>